<protein>
    <submittedName>
        <fullName evidence="1">Uncharacterized protein</fullName>
    </submittedName>
</protein>
<gene>
    <name evidence="2" type="ORF">I590_02168</name>
    <name evidence="1" type="ORF">UAK_02226</name>
</gene>
<evidence type="ECO:0000313" key="2">
    <source>
        <dbReference type="EMBL" id="EOT75347.1"/>
    </source>
</evidence>
<dbReference type="EMBL" id="ASWF01000003">
    <property type="protein sequence ID" value="EOT75347.1"/>
    <property type="molecule type" value="Genomic_DNA"/>
</dbReference>
<reference evidence="1 3" key="1">
    <citation type="submission" date="2013-02" db="EMBL/GenBank/DDBJ databases">
        <title>The Genome Sequence of Enterococcus raffinosus ATCC_49464.</title>
        <authorList>
            <consortium name="The Broad Institute Genome Sequencing Platform"/>
            <consortium name="The Broad Institute Genome Sequencing Center for Infectious Disease"/>
            <person name="Earl A.M."/>
            <person name="Gilmore M.S."/>
            <person name="Lebreton F."/>
            <person name="Walker B."/>
            <person name="Young S.K."/>
            <person name="Zeng Q."/>
            <person name="Gargeya S."/>
            <person name="Fitzgerald M."/>
            <person name="Haas B."/>
            <person name="Abouelleil A."/>
            <person name="Alvarado L."/>
            <person name="Arachchi H.M."/>
            <person name="Berlin A.M."/>
            <person name="Chapman S.B."/>
            <person name="Dewar J."/>
            <person name="Goldberg J."/>
            <person name="Griggs A."/>
            <person name="Gujja S."/>
            <person name="Hansen M."/>
            <person name="Howarth C."/>
            <person name="Imamovic A."/>
            <person name="Larimer J."/>
            <person name="McCowan C."/>
            <person name="Murphy C."/>
            <person name="Neiman D."/>
            <person name="Pearson M."/>
            <person name="Priest M."/>
            <person name="Roberts A."/>
            <person name="Saif S."/>
            <person name="Shea T."/>
            <person name="Sisk P."/>
            <person name="Sykes S."/>
            <person name="Wortman J."/>
            <person name="Nusbaum C."/>
            <person name="Birren B."/>
        </authorList>
    </citation>
    <scope>NUCLEOTIDE SEQUENCE [LARGE SCALE GENOMIC DNA]</scope>
    <source>
        <strain evidence="1 3">ATCC 49464</strain>
    </source>
</reference>
<dbReference type="Proteomes" id="UP000014158">
    <property type="component" value="Unassembled WGS sequence"/>
</dbReference>
<name>R2P0U9_9ENTE</name>
<dbReference type="HOGENOM" id="CLU_3269745_0_0_9"/>
<sequence length="41" mass="4756">MIVNTPSEAPKTLFLVIKKLLFNYKSIQKFILKQAFNTKAK</sequence>
<reference evidence="2 4" key="2">
    <citation type="submission" date="2013-03" db="EMBL/GenBank/DDBJ databases">
        <title>The Genome Sequence of Enterococcus raffinosus ATCC_49464 (PacBio/Illumina hybrid assembly).</title>
        <authorList>
            <consortium name="The Broad Institute Genomics Platform"/>
            <consortium name="The Broad Institute Genome Sequencing Center for Infectious Disease"/>
            <person name="Earl A."/>
            <person name="Russ C."/>
            <person name="Gilmore M."/>
            <person name="Surin D."/>
            <person name="Walker B."/>
            <person name="Young S."/>
            <person name="Zeng Q."/>
            <person name="Gargeya S."/>
            <person name="Fitzgerald M."/>
            <person name="Haas B."/>
            <person name="Abouelleil A."/>
            <person name="Allen A.W."/>
            <person name="Alvarado L."/>
            <person name="Arachchi H.M."/>
            <person name="Berlin A.M."/>
            <person name="Chapman S.B."/>
            <person name="Gainer-Dewar J."/>
            <person name="Goldberg J."/>
            <person name="Griggs A."/>
            <person name="Gujja S."/>
            <person name="Hansen M."/>
            <person name="Howarth C."/>
            <person name="Imamovic A."/>
            <person name="Ireland A."/>
            <person name="Larimer J."/>
            <person name="McCowan C."/>
            <person name="Murphy C."/>
            <person name="Pearson M."/>
            <person name="Poon T.W."/>
            <person name="Priest M."/>
            <person name="Roberts A."/>
            <person name="Saif S."/>
            <person name="Shea T."/>
            <person name="Sisk P."/>
            <person name="Sykes S."/>
            <person name="Wortman J."/>
            <person name="Nusbaum C."/>
            <person name="Birren B."/>
        </authorList>
    </citation>
    <scope>NUCLEOTIDE SEQUENCE [LARGE SCALE GENOMIC DNA]</scope>
    <source>
        <strain evidence="2 4">ATCC 49464</strain>
    </source>
</reference>
<evidence type="ECO:0000313" key="1">
    <source>
        <dbReference type="EMBL" id="EOH77897.1"/>
    </source>
</evidence>
<dbReference type="EMBL" id="AJAL01000012">
    <property type="protein sequence ID" value="EOH77897.1"/>
    <property type="molecule type" value="Genomic_DNA"/>
</dbReference>
<evidence type="ECO:0000313" key="3">
    <source>
        <dbReference type="Proteomes" id="UP000013877"/>
    </source>
</evidence>
<dbReference type="PATRIC" id="fig|1158602.3.peg.2221"/>
<proteinExistence type="predicted"/>
<dbReference type="Proteomes" id="UP000013877">
    <property type="component" value="Unassembled WGS sequence"/>
</dbReference>
<keyword evidence="4" id="KW-1185">Reference proteome</keyword>
<evidence type="ECO:0000313" key="4">
    <source>
        <dbReference type="Proteomes" id="UP000014158"/>
    </source>
</evidence>
<accession>R2P0U9</accession>
<comment type="caution">
    <text evidence="1">The sequence shown here is derived from an EMBL/GenBank/DDBJ whole genome shotgun (WGS) entry which is preliminary data.</text>
</comment>
<dbReference type="AlphaFoldDB" id="R2P0U9"/>
<organism evidence="1 3">
    <name type="scientific">Enterococcus raffinosus ATCC 49464</name>
    <dbReference type="NCBI Taxonomy" id="1158602"/>
    <lineage>
        <taxon>Bacteria</taxon>
        <taxon>Bacillati</taxon>
        <taxon>Bacillota</taxon>
        <taxon>Bacilli</taxon>
        <taxon>Lactobacillales</taxon>
        <taxon>Enterococcaceae</taxon>
        <taxon>Enterococcus</taxon>
    </lineage>
</organism>